<dbReference type="InterPro" id="IPR006311">
    <property type="entry name" value="TAT_signal"/>
</dbReference>
<evidence type="ECO:0000313" key="6">
    <source>
        <dbReference type="EMBL" id="MDQ0323248.1"/>
    </source>
</evidence>
<sequence>MAMDFRDLTMISRRSLLKAGAVGGATALAPGFIGSAFAQDRAKTLVIAAPATPLSLDVENSLSLGTIDTVAAFYDYLIEFNKVPDPKVPGVMREDLAPNAALPGGYNLKGKLAESWEFAPDGKSVRFVLRKGVVSNWGNPLTAKDVKYTFDRKFEVKGAGAFMTFVMGLPNKDAVVVEDEHVVSFHLENPNPILMIVCGHLANPIFDSVKCQEMATADDPWARKFLDTNVAGFGPYNLKTIVRGQQMVATARPDYYDEKPFFETVVFREVPASATRLQLLNGGAVDIAQALAPTEMKSLSASPKAEVTSIEASQMLWIELNTAFKPLDNPKVRQALNFAMPKDEIVKTILQGFGKKQTAFMPDFYPGATSEFYGYDFDIDKAKALLAEAGFADGFATTLAYNAGDPIEEPIAIMYQTALRKIGVTIELKKLPAGTFFDSLVKRTEPMIFNLDAPFTPDPGFSLNLYFHSASFLDFSNYKNEKADTLIKQSLSTLDEKARMSATKDAQKIINDDAPWALIANPGFHLAHGKDVGGIVYYTSNRLNFQDYKRV</sequence>
<reference evidence="6 7" key="1">
    <citation type="submission" date="2023-07" db="EMBL/GenBank/DDBJ databases">
        <title>Genomic Encyclopedia of Type Strains, Phase IV (KMG-IV): sequencing the most valuable type-strain genomes for metagenomic binning, comparative biology and taxonomic classification.</title>
        <authorList>
            <person name="Goeker M."/>
        </authorList>
    </citation>
    <scope>NUCLEOTIDE SEQUENCE [LARGE SCALE GENOMIC DNA]</scope>
    <source>
        <strain evidence="6 7">DSM 1112</strain>
    </source>
</reference>
<dbReference type="Pfam" id="PF00496">
    <property type="entry name" value="SBP_bac_5"/>
    <property type="match status" value="1"/>
</dbReference>
<dbReference type="Gene3D" id="3.40.190.10">
    <property type="entry name" value="Periplasmic binding protein-like II"/>
    <property type="match status" value="1"/>
</dbReference>
<comment type="caution">
    <text evidence="6">The sequence shown here is derived from an EMBL/GenBank/DDBJ whole genome shotgun (WGS) entry which is preliminary data.</text>
</comment>
<dbReference type="Gene3D" id="3.10.105.10">
    <property type="entry name" value="Dipeptide-binding Protein, Domain 3"/>
    <property type="match status" value="1"/>
</dbReference>
<name>A0ABU0BYA6_9HYPH</name>
<dbReference type="SUPFAM" id="SSF53850">
    <property type="entry name" value="Periplasmic binding protein-like II"/>
    <property type="match status" value="1"/>
</dbReference>
<accession>A0ABU0BYA6</accession>
<keyword evidence="7" id="KW-1185">Reference proteome</keyword>
<dbReference type="InterPro" id="IPR000914">
    <property type="entry name" value="SBP_5_dom"/>
</dbReference>
<evidence type="ECO:0000256" key="2">
    <source>
        <dbReference type="ARBA" id="ARBA00005695"/>
    </source>
</evidence>
<dbReference type="InterPro" id="IPR019546">
    <property type="entry name" value="TAT_signal_bac_arc"/>
</dbReference>
<dbReference type="RefSeq" id="WP_307235664.1">
    <property type="nucleotide sequence ID" value="NZ_JAUSVF010000003.1"/>
</dbReference>
<dbReference type="Gene3D" id="3.90.76.10">
    <property type="entry name" value="Dipeptide-binding Protein, Domain 1"/>
    <property type="match status" value="1"/>
</dbReference>
<evidence type="ECO:0000259" key="5">
    <source>
        <dbReference type="Pfam" id="PF00496"/>
    </source>
</evidence>
<evidence type="ECO:0000256" key="1">
    <source>
        <dbReference type="ARBA" id="ARBA00004418"/>
    </source>
</evidence>
<dbReference type="CDD" id="cd08512">
    <property type="entry name" value="PBP2_NikA_DppA_OppA_like_7"/>
    <property type="match status" value="1"/>
</dbReference>
<keyword evidence="4" id="KW-0732">Signal</keyword>
<comment type="subcellular location">
    <subcellularLocation>
        <location evidence="1">Periplasm</location>
    </subcellularLocation>
</comment>
<protein>
    <submittedName>
        <fullName evidence="6">Peptide/nickel transport system substrate-binding protein</fullName>
    </submittedName>
</protein>
<evidence type="ECO:0000313" key="7">
    <source>
        <dbReference type="Proteomes" id="UP001230207"/>
    </source>
</evidence>
<keyword evidence="3" id="KW-0813">Transport</keyword>
<evidence type="ECO:0000256" key="3">
    <source>
        <dbReference type="ARBA" id="ARBA00022448"/>
    </source>
</evidence>
<dbReference type="InterPro" id="IPR039424">
    <property type="entry name" value="SBP_5"/>
</dbReference>
<dbReference type="PANTHER" id="PTHR30290:SF10">
    <property type="entry name" value="PERIPLASMIC OLIGOPEPTIDE-BINDING PROTEIN-RELATED"/>
    <property type="match status" value="1"/>
</dbReference>
<evidence type="ECO:0000256" key="4">
    <source>
        <dbReference type="ARBA" id="ARBA00022729"/>
    </source>
</evidence>
<feature type="domain" description="Solute-binding protein family 5" evidence="5">
    <location>
        <begin position="108"/>
        <end position="471"/>
    </location>
</feature>
<proteinExistence type="inferred from homology"/>
<dbReference type="Pfam" id="PF10518">
    <property type="entry name" value="TAT_signal"/>
    <property type="match status" value="1"/>
</dbReference>
<organism evidence="6 7">
    <name type="scientific">Pararhizobium capsulatum DSM 1112</name>
    <dbReference type="NCBI Taxonomy" id="1121113"/>
    <lineage>
        <taxon>Bacteria</taxon>
        <taxon>Pseudomonadati</taxon>
        <taxon>Pseudomonadota</taxon>
        <taxon>Alphaproteobacteria</taxon>
        <taxon>Hyphomicrobiales</taxon>
        <taxon>Rhizobiaceae</taxon>
        <taxon>Rhizobium/Agrobacterium group</taxon>
        <taxon>Pararhizobium</taxon>
    </lineage>
</organism>
<dbReference type="Proteomes" id="UP001230207">
    <property type="component" value="Unassembled WGS sequence"/>
</dbReference>
<gene>
    <name evidence="6" type="ORF">QO002_005454</name>
</gene>
<dbReference type="EMBL" id="JAUSVF010000003">
    <property type="protein sequence ID" value="MDQ0323248.1"/>
    <property type="molecule type" value="Genomic_DNA"/>
</dbReference>
<dbReference type="PROSITE" id="PS51318">
    <property type="entry name" value="TAT"/>
    <property type="match status" value="1"/>
</dbReference>
<dbReference type="PANTHER" id="PTHR30290">
    <property type="entry name" value="PERIPLASMIC BINDING COMPONENT OF ABC TRANSPORTER"/>
    <property type="match status" value="1"/>
</dbReference>
<comment type="similarity">
    <text evidence="2">Belongs to the bacterial solute-binding protein 5 family.</text>
</comment>